<dbReference type="AlphaFoldDB" id="A0AA46P8U2"/>
<dbReference type="GeneID" id="83623293"/>
<dbReference type="PANTHER" id="PTHR38011:SF11">
    <property type="entry name" value="2,5-DIAMINO-6-RIBOSYLAMINO-4(3H)-PYRIMIDINONE 5'-PHOSPHATE REDUCTASE"/>
    <property type="match status" value="1"/>
</dbReference>
<feature type="domain" description="Bacterial bifunctional deaminase-reductase C-terminal" evidence="1">
    <location>
        <begin position="84"/>
        <end position="182"/>
    </location>
</feature>
<dbReference type="InterPro" id="IPR024072">
    <property type="entry name" value="DHFR-like_dom_sf"/>
</dbReference>
<dbReference type="Pfam" id="PF01872">
    <property type="entry name" value="RibD_C"/>
    <property type="match status" value="1"/>
</dbReference>
<dbReference type="PANTHER" id="PTHR38011">
    <property type="entry name" value="DIHYDROFOLATE REDUCTASE FAMILY PROTEIN (AFU_ORTHOLOGUE AFUA_8G06820)"/>
    <property type="match status" value="1"/>
</dbReference>
<sequence>MRKLTYYVATTLDGFVADPAGGFDFFPVEGDHMGYLLREFPETFPVHARGPLGIEGPPKHFDAVVMGRRTWEPARAAGLTSAYPHLRQYVFTTTMTQAPDETVTLVATDPLEYVRDLKRQEGLGIWLCGGGSLAGALLPEIDELVLKVNPIVVGDGIPLFRRGFEPHRFTRLETKTFDSGVTVCRFASGVSFGRP</sequence>
<name>A0AA46P8U2_9NOCA</name>
<dbReference type="GO" id="GO:0009231">
    <property type="term" value="P:riboflavin biosynthetic process"/>
    <property type="evidence" value="ECO:0007669"/>
    <property type="project" value="InterPro"/>
</dbReference>
<dbReference type="Gene3D" id="3.40.430.10">
    <property type="entry name" value="Dihydrofolate Reductase, subunit A"/>
    <property type="match status" value="1"/>
</dbReference>
<dbReference type="RefSeq" id="WP_065922929.1">
    <property type="nucleotide sequence ID" value="NZ_CP088969.1"/>
</dbReference>
<evidence type="ECO:0000313" key="3">
    <source>
        <dbReference type="Proteomes" id="UP001163947"/>
    </source>
</evidence>
<dbReference type="InterPro" id="IPR002734">
    <property type="entry name" value="RibDG_C"/>
</dbReference>
<proteinExistence type="predicted"/>
<evidence type="ECO:0000313" key="2">
    <source>
        <dbReference type="EMBL" id="UYF93235.1"/>
    </source>
</evidence>
<dbReference type="GO" id="GO:0008703">
    <property type="term" value="F:5-amino-6-(5-phosphoribosylamino)uracil reductase activity"/>
    <property type="evidence" value="ECO:0007669"/>
    <property type="project" value="InterPro"/>
</dbReference>
<dbReference type="SUPFAM" id="SSF53597">
    <property type="entry name" value="Dihydrofolate reductase-like"/>
    <property type="match status" value="1"/>
</dbReference>
<dbReference type="InterPro" id="IPR050765">
    <property type="entry name" value="Riboflavin_Biosynth_HTPR"/>
</dbReference>
<accession>A0AA46P8U2</accession>
<dbReference type="EMBL" id="CP106982">
    <property type="protein sequence ID" value="UYF93235.1"/>
    <property type="molecule type" value="Genomic_DNA"/>
</dbReference>
<gene>
    <name evidence="2" type="ORF">OCS65_22725</name>
</gene>
<evidence type="ECO:0000259" key="1">
    <source>
        <dbReference type="Pfam" id="PF01872"/>
    </source>
</evidence>
<reference evidence="2" key="1">
    <citation type="submission" date="2022-09" db="EMBL/GenBank/DDBJ databases">
        <title>The genome sequence of Rhodococcus aetherivorans N1.</title>
        <authorList>
            <person name="Jiang W."/>
        </authorList>
    </citation>
    <scope>NUCLEOTIDE SEQUENCE</scope>
    <source>
        <strain evidence="2">N1</strain>
    </source>
</reference>
<protein>
    <submittedName>
        <fullName evidence="2">Dihydrofolate reductase family protein</fullName>
    </submittedName>
</protein>
<organism evidence="2 3">
    <name type="scientific">Rhodococcus aetherivorans</name>
    <dbReference type="NCBI Taxonomy" id="191292"/>
    <lineage>
        <taxon>Bacteria</taxon>
        <taxon>Bacillati</taxon>
        <taxon>Actinomycetota</taxon>
        <taxon>Actinomycetes</taxon>
        <taxon>Mycobacteriales</taxon>
        <taxon>Nocardiaceae</taxon>
        <taxon>Rhodococcus</taxon>
    </lineage>
</organism>
<dbReference type="Proteomes" id="UP001163947">
    <property type="component" value="Chromosome"/>
</dbReference>